<organism evidence="4 5">
    <name type="scientific">Oldenlandia corymbosa var. corymbosa</name>
    <dbReference type="NCBI Taxonomy" id="529605"/>
    <lineage>
        <taxon>Eukaryota</taxon>
        <taxon>Viridiplantae</taxon>
        <taxon>Streptophyta</taxon>
        <taxon>Embryophyta</taxon>
        <taxon>Tracheophyta</taxon>
        <taxon>Spermatophyta</taxon>
        <taxon>Magnoliopsida</taxon>
        <taxon>eudicotyledons</taxon>
        <taxon>Gunneridae</taxon>
        <taxon>Pentapetalae</taxon>
        <taxon>asterids</taxon>
        <taxon>lamiids</taxon>
        <taxon>Gentianales</taxon>
        <taxon>Rubiaceae</taxon>
        <taxon>Rubioideae</taxon>
        <taxon>Spermacoceae</taxon>
        <taxon>Hedyotis-Oldenlandia complex</taxon>
        <taxon>Oldenlandia</taxon>
    </lineage>
</organism>
<comment type="similarity">
    <text evidence="1">Belongs to the LOB domain-containing protein family.</text>
</comment>
<name>A0AAV1C1Q5_OLDCO</name>
<reference evidence="4" key="1">
    <citation type="submission" date="2023-03" db="EMBL/GenBank/DDBJ databases">
        <authorList>
            <person name="Julca I."/>
        </authorList>
    </citation>
    <scope>NUCLEOTIDE SEQUENCE</scope>
</reference>
<feature type="region of interest" description="Disordered" evidence="2">
    <location>
        <begin position="55"/>
        <end position="81"/>
    </location>
</feature>
<feature type="compositionally biased region" description="Low complexity" evidence="2">
    <location>
        <begin position="57"/>
        <end position="78"/>
    </location>
</feature>
<proteinExistence type="inferred from homology"/>
<evidence type="ECO:0000259" key="3">
    <source>
        <dbReference type="Pfam" id="PF03195"/>
    </source>
</evidence>
<dbReference type="EMBL" id="OX459118">
    <property type="protein sequence ID" value="CAI9089576.1"/>
    <property type="molecule type" value="Genomic_DNA"/>
</dbReference>
<evidence type="ECO:0000313" key="4">
    <source>
        <dbReference type="EMBL" id="CAI9089576.1"/>
    </source>
</evidence>
<dbReference type="AlphaFoldDB" id="A0AAV1C1Q5"/>
<feature type="domain" description="LOB" evidence="3">
    <location>
        <begin position="1"/>
        <end position="35"/>
    </location>
</feature>
<dbReference type="InterPro" id="IPR004883">
    <property type="entry name" value="LOB"/>
</dbReference>
<sequence>MKTMIFEADIRAQNPVGGYYQIIDRLQKQIQFCKQSWVFYLNQLAILQNLSASGSTSDNSPFPSASASSGGSKDPSSGMNIPNTEFKGFDLGLQSMLFQPESGDEFGVSMADFYKATYGDIEAAAPLCGGVNPAEQLMLGDGAKSIQALLINNPSKGIESDLIKQEFIVPKSENDVGKNEVQTNRETVSNLC</sequence>
<evidence type="ECO:0000256" key="2">
    <source>
        <dbReference type="SAM" id="MobiDB-lite"/>
    </source>
</evidence>
<keyword evidence="5" id="KW-1185">Reference proteome</keyword>
<accession>A0AAV1C1Q5</accession>
<dbReference type="Pfam" id="PF03195">
    <property type="entry name" value="LOB"/>
    <property type="match status" value="1"/>
</dbReference>
<evidence type="ECO:0000313" key="5">
    <source>
        <dbReference type="Proteomes" id="UP001161247"/>
    </source>
</evidence>
<dbReference type="Proteomes" id="UP001161247">
    <property type="component" value="Chromosome 1"/>
</dbReference>
<protein>
    <submittedName>
        <fullName evidence="4">OLC1v1024167C1</fullName>
    </submittedName>
</protein>
<gene>
    <name evidence="4" type="ORF">OLC1_LOCUS1901</name>
</gene>
<evidence type="ECO:0000256" key="1">
    <source>
        <dbReference type="ARBA" id="ARBA00005474"/>
    </source>
</evidence>